<dbReference type="AlphaFoldDB" id="W5SK76"/>
<geneLocation type="plasmid" evidence="1">
    <name>unnamed</name>
</geneLocation>
<name>W5SK76_9SPIR</name>
<organism evidence="1">
    <name type="scientific">Borrelia crocidurae DOU</name>
    <dbReference type="NCBI Taxonomy" id="1293575"/>
    <lineage>
        <taxon>Bacteria</taxon>
        <taxon>Pseudomonadati</taxon>
        <taxon>Spirochaetota</taxon>
        <taxon>Spirochaetia</taxon>
        <taxon>Spirochaetales</taxon>
        <taxon>Borreliaceae</taxon>
        <taxon>Borrelia</taxon>
    </lineage>
</organism>
<dbReference type="EMBL" id="CP004320">
    <property type="protein sequence ID" value="AHH07544.1"/>
    <property type="molecule type" value="Genomic_DNA"/>
</dbReference>
<sequence>MQNYFCKLNKTLQLIKNPYNYILLLKATCTMI</sequence>
<protein>
    <submittedName>
        <fullName evidence="1">Uncharacterized protein</fullName>
    </submittedName>
</protein>
<gene>
    <name evidence="1" type="ORF">BCD_1478</name>
</gene>
<accession>W5SK76</accession>
<dbReference type="HOGENOM" id="CLU_3388347_0_0_12"/>
<evidence type="ECO:0000313" key="1">
    <source>
        <dbReference type="EMBL" id="AHH07544.1"/>
    </source>
</evidence>
<proteinExistence type="predicted"/>
<keyword evidence="1" id="KW-0614">Plasmid</keyword>
<reference evidence="1" key="1">
    <citation type="submission" date="2013-02" db="EMBL/GenBank/DDBJ databases">
        <title>Comparative genomics of Borrelia species.</title>
        <authorList>
            <person name="Schwan T.G."/>
            <person name="Raffel S.J."/>
            <person name="Porcella S.F."/>
        </authorList>
    </citation>
    <scope>NUCLEOTIDE SEQUENCE</scope>
    <source>
        <strain evidence="1">DOU</strain>
        <plasmid evidence="1">unnamed</plasmid>
    </source>
</reference>